<dbReference type="RefSeq" id="WP_344700076.1">
    <property type="nucleotide sequence ID" value="NZ_BAABBM010000001.1"/>
</dbReference>
<dbReference type="EMBL" id="BAABBM010000001">
    <property type="protein sequence ID" value="GAA3905792.1"/>
    <property type="molecule type" value="Genomic_DNA"/>
</dbReference>
<keyword evidence="1" id="KW-1133">Transmembrane helix</keyword>
<feature type="transmembrane region" description="Helical" evidence="1">
    <location>
        <begin position="47"/>
        <end position="65"/>
    </location>
</feature>
<keyword evidence="1" id="KW-0812">Transmembrane</keyword>
<keyword evidence="1" id="KW-0472">Membrane</keyword>
<keyword evidence="3" id="KW-1185">Reference proteome</keyword>
<comment type="caution">
    <text evidence="2">The sequence shown here is derived from an EMBL/GenBank/DDBJ whole genome shotgun (WGS) entry which is preliminary data.</text>
</comment>
<dbReference type="Proteomes" id="UP001500827">
    <property type="component" value="Unassembled WGS sequence"/>
</dbReference>
<organism evidence="2 3">
    <name type="scientific">Sphingomonas limnosediminicola</name>
    <dbReference type="NCBI Taxonomy" id="940133"/>
    <lineage>
        <taxon>Bacteria</taxon>
        <taxon>Pseudomonadati</taxon>
        <taxon>Pseudomonadota</taxon>
        <taxon>Alphaproteobacteria</taxon>
        <taxon>Sphingomonadales</taxon>
        <taxon>Sphingomonadaceae</taxon>
        <taxon>Sphingomonas</taxon>
    </lineage>
</organism>
<evidence type="ECO:0000313" key="3">
    <source>
        <dbReference type="Proteomes" id="UP001500827"/>
    </source>
</evidence>
<accession>A0ABP7LTC7</accession>
<evidence type="ECO:0000256" key="1">
    <source>
        <dbReference type="SAM" id="Phobius"/>
    </source>
</evidence>
<sequence>MKWITALLLGAILAVVLPTGMNGGEGVWTDSWAGWGTIQPDKGSPGLLFSIPLWLGAAFALRMAFNWHSR</sequence>
<reference evidence="3" key="1">
    <citation type="journal article" date="2019" name="Int. J. Syst. Evol. Microbiol.">
        <title>The Global Catalogue of Microorganisms (GCM) 10K type strain sequencing project: providing services to taxonomists for standard genome sequencing and annotation.</title>
        <authorList>
            <consortium name="The Broad Institute Genomics Platform"/>
            <consortium name="The Broad Institute Genome Sequencing Center for Infectious Disease"/>
            <person name="Wu L."/>
            <person name="Ma J."/>
        </authorList>
    </citation>
    <scope>NUCLEOTIDE SEQUENCE [LARGE SCALE GENOMIC DNA]</scope>
    <source>
        <strain evidence="3">JCM 17543</strain>
    </source>
</reference>
<evidence type="ECO:0000313" key="2">
    <source>
        <dbReference type="EMBL" id="GAA3905792.1"/>
    </source>
</evidence>
<protein>
    <submittedName>
        <fullName evidence="2">Uncharacterized protein</fullName>
    </submittedName>
</protein>
<gene>
    <name evidence="2" type="ORF">GCM10022276_25430</name>
</gene>
<name>A0ABP7LTC7_9SPHN</name>
<proteinExistence type="predicted"/>